<name>A0ABV2ALJ1_9EUKA</name>
<accession>A0ABV2ALJ1</accession>
<keyword evidence="1" id="KW-0479">Metal-binding</keyword>
<reference evidence="3 4" key="1">
    <citation type="journal article" date="2024" name="BMC Biol.">
        <title>Comparative genomics of Ascetosporea gives new insight into the evolutionary basis for animal parasitism in Rhizaria.</title>
        <authorList>
            <person name="Hiltunen Thoren M."/>
            <person name="Onut-Brannstrom I."/>
            <person name="Alfjorden A."/>
            <person name="Peckova H."/>
            <person name="Swords F."/>
            <person name="Hooper C."/>
            <person name="Holzer A.S."/>
            <person name="Bass D."/>
            <person name="Burki F."/>
        </authorList>
    </citation>
    <scope>NUCLEOTIDE SEQUENCE [LARGE SCALE GENOMIC DNA]</scope>
    <source>
        <strain evidence="3">20-A016</strain>
    </source>
</reference>
<evidence type="ECO:0000313" key="3">
    <source>
        <dbReference type="EMBL" id="MES1920553.1"/>
    </source>
</evidence>
<keyword evidence="1" id="KW-0862">Zinc</keyword>
<dbReference type="Pfam" id="PF00098">
    <property type="entry name" value="zf-CCHC"/>
    <property type="match status" value="1"/>
</dbReference>
<dbReference type="SMART" id="SM00343">
    <property type="entry name" value="ZnF_C2HC"/>
    <property type="match status" value="1"/>
</dbReference>
<protein>
    <recommendedName>
        <fullName evidence="2">CCHC-type domain-containing protein</fullName>
    </recommendedName>
</protein>
<feature type="domain" description="CCHC-type" evidence="2">
    <location>
        <begin position="5"/>
        <end position="21"/>
    </location>
</feature>
<dbReference type="InterPro" id="IPR001878">
    <property type="entry name" value="Znf_CCHC"/>
</dbReference>
<keyword evidence="1" id="KW-0863">Zinc-finger</keyword>
<gene>
    <name evidence="3" type="ORF">MHBO_002214</name>
</gene>
<comment type="caution">
    <text evidence="3">The sequence shown here is derived from an EMBL/GenBank/DDBJ whole genome shotgun (WGS) entry which is preliminary data.</text>
</comment>
<dbReference type="PROSITE" id="PS50158">
    <property type="entry name" value="ZF_CCHC"/>
    <property type="match status" value="1"/>
</dbReference>
<evidence type="ECO:0000256" key="1">
    <source>
        <dbReference type="PROSITE-ProRule" id="PRU00047"/>
    </source>
</evidence>
<dbReference type="SUPFAM" id="SSF57756">
    <property type="entry name" value="Retrovirus zinc finger-like domains"/>
    <property type="match status" value="1"/>
</dbReference>
<keyword evidence="4" id="KW-1185">Reference proteome</keyword>
<evidence type="ECO:0000259" key="2">
    <source>
        <dbReference type="PROSITE" id="PS50158"/>
    </source>
</evidence>
<dbReference type="InterPro" id="IPR036875">
    <property type="entry name" value="Znf_CCHC_sf"/>
</dbReference>
<sequence length="230" mass="26374">KSPIRCFNCQRYGHFSKLCPNNARCCKCGKDHNTIDCKETIVKCIHCDKNHKANDKICKKYIEEKAKFIKKNIKRDSPFSNNRFYGLEVHNPIEPEDSEVNSFVFGYPKQKVKSKRNNNKKHKLNNNNESFLNVENRIKTTKNSNNITKNNNIKPKKITKKNVISKNDNKSSEISELVSCIKNLTLVFSKGMLELQNSLNVIMASLNSLSDGENPSLTSNKLLNNAMRSF</sequence>
<organism evidence="3 4">
    <name type="scientific">Bonamia ostreae</name>
    <dbReference type="NCBI Taxonomy" id="126728"/>
    <lineage>
        <taxon>Eukaryota</taxon>
        <taxon>Sar</taxon>
        <taxon>Rhizaria</taxon>
        <taxon>Endomyxa</taxon>
        <taxon>Ascetosporea</taxon>
        <taxon>Haplosporida</taxon>
        <taxon>Bonamia</taxon>
    </lineage>
</organism>
<dbReference type="EMBL" id="JBDODL010000732">
    <property type="protein sequence ID" value="MES1920553.1"/>
    <property type="molecule type" value="Genomic_DNA"/>
</dbReference>
<dbReference type="Proteomes" id="UP001439008">
    <property type="component" value="Unassembled WGS sequence"/>
</dbReference>
<dbReference type="Gene3D" id="4.10.60.10">
    <property type="entry name" value="Zinc finger, CCHC-type"/>
    <property type="match status" value="1"/>
</dbReference>
<proteinExistence type="predicted"/>
<feature type="non-terminal residue" evidence="3">
    <location>
        <position position="1"/>
    </location>
</feature>
<evidence type="ECO:0000313" key="4">
    <source>
        <dbReference type="Proteomes" id="UP001439008"/>
    </source>
</evidence>